<reference evidence="1 2" key="1">
    <citation type="submission" date="2019-05" db="EMBL/GenBank/DDBJ databases">
        <title>Another draft genome of Portunus trituberculatus and its Hox gene families provides insights of decapod evolution.</title>
        <authorList>
            <person name="Jeong J.-H."/>
            <person name="Song I."/>
            <person name="Kim S."/>
            <person name="Choi T."/>
            <person name="Kim D."/>
            <person name="Ryu S."/>
            <person name="Kim W."/>
        </authorList>
    </citation>
    <scope>NUCLEOTIDE SEQUENCE [LARGE SCALE GENOMIC DNA]</scope>
    <source>
        <tissue evidence="1">Muscle</tissue>
    </source>
</reference>
<organism evidence="1 2">
    <name type="scientific">Portunus trituberculatus</name>
    <name type="common">Swimming crab</name>
    <name type="synonym">Neptunus trituberculatus</name>
    <dbReference type="NCBI Taxonomy" id="210409"/>
    <lineage>
        <taxon>Eukaryota</taxon>
        <taxon>Metazoa</taxon>
        <taxon>Ecdysozoa</taxon>
        <taxon>Arthropoda</taxon>
        <taxon>Crustacea</taxon>
        <taxon>Multicrustacea</taxon>
        <taxon>Malacostraca</taxon>
        <taxon>Eumalacostraca</taxon>
        <taxon>Eucarida</taxon>
        <taxon>Decapoda</taxon>
        <taxon>Pleocyemata</taxon>
        <taxon>Brachyura</taxon>
        <taxon>Eubrachyura</taxon>
        <taxon>Portunoidea</taxon>
        <taxon>Portunidae</taxon>
        <taxon>Portuninae</taxon>
        <taxon>Portunus</taxon>
    </lineage>
</organism>
<dbReference type="Proteomes" id="UP000324222">
    <property type="component" value="Unassembled WGS sequence"/>
</dbReference>
<sequence>MKAGWHTHTCAASGQVRDVLSFCYTLPFTNPPTPPPPPLPAGVPSAPCVNHNAHVAIN</sequence>
<comment type="caution">
    <text evidence="1">The sequence shown here is derived from an EMBL/GenBank/DDBJ whole genome shotgun (WGS) entry which is preliminary data.</text>
</comment>
<keyword evidence="2" id="KW-1185">Reference proteome</keyword>
<dbReference type="EMBL" id="VSRR010136215">
    <property type="protein sequence ID" value="MPD03462.1"/>
    <property type="molecule type" value="Genomic_DNA"/>
</dbReference>
<proteinExistence type="predicted"/>
<protein>
    <submittedName>
        <fullName evidence="1">Uncharacterized protein</fullName>
    </submittedName>
</protein>
<dbReference type="AlphaFoldDB" id="A0A5B7JZF3"/>
<evidence type="ECO:0000313" key="2">
    <source>
        <dbReference type="Proteomes" id="UP000324222"/>
    </source>
</evidence>
<accession>A0A5B7JZF3</accession>
<name>A0A5B7JZF3_PORTR</name>
<evidence type="ECO:0000313" key="1">
    <source>
        <dbReference type="EMBL" id="MPD03462.1"/>
    </source>
</evidence>
<gene>
    <name evidence="1" type="ORF">E2C01_099102</name>
</gene>